<organism evidence="1 2">
    <name type="scientific">Elysia crispata</name>
    <name type="common">lettuce slug</name>
    <dbReference type="NCBI Taxonomy" id="231223"/>
    <lineage>
        <taxon>Eukaryota</taxon>
        <taxon>Metazoa</taxon>
        <taxon>Spiralia</taxon>
        <taxon>Lophotrochozoa</taxon>
        <taxon>Mollusca</taxon>
        <taxon>Gastropoda</taxon>
        <taxon>Heterobranchia</taxon>
        <taxon>Euthyneura</taxon>
        <taxon>Panpulmonata</taxon>
        <taxon>Sacoglossa</taxon>
        <taxon>Placobranchoidea</taxon>
        <taxon>Plakobranchidae</taxon>
        <taxon>Elysia</taxon>
    </lineage>
</organism>
<keyword evidence="2" id="KW-1185">Reference proteome</keyword>
<evidence type="ECO:0000313" key="1">
    <source>
        <dbReference type="EMBL" id="KAK3797429.1"/>
    </source>
</evidence>
<evidence type="ECO:0000313" key="2">
    <source>
        <dbReference type="Proteomes" id="UP001283361"/>
    </source>
</evidence>
<gene>
    <name evidence="1" type="ORF">RRG08_010706</name>
</gene>
<accession>A0AAE1E7N5</accession>
<name>A0AAE1E7N5_9GAST</name>
<proteinExistence type="predicted"/>
<dbReference type="Proteomes" id="UP001283361">
    <property type="component" value="Unassembled WGS sequence"/>
</dbReference>
<dbReference type="EMBL" id="JAWDGP010000765">
    <property type="protein sequence ID" value="KAK3797429.1"/>
    <property type="molecule type" value="Genomic_DNA"/>
</dbReference>
<reference evidence="1" key="1">
    <citation type="journal article" date="2023" name="G3 (Bethesda)">
        <title>A reference genome for the long-term kleptoplast-retaining sea slug Elysia crispata morphotype clarki.</title>
        <authorList>
            <person name="Eastman K.E."/>
            <person name="Pendleton A.L."/>
            <person name="Shaikh M.A."/>
            <person name="Suttiyut T."/>
            <person name="Ogas R."/>
            <person name="Tomko P."/>
            <person name="Gavelis G."/>
            <person name="Widhalm J.R."/>
            <person name="Wisecaver J.H."/>
        </authorList>
    </citation>
    <scope>NUCLEOTIDE SEQUENCE</scope>
    <source>
        <strain evidence="1">ECLA1</strain>
    </source>
</reference>
<comment type="caution">
    <text evidence="1">The sequence shown here is derived from an EMBL/GenBank/DDBJ whole genome shotgun (WGS) entry which is preliminary data.</text>
</comment>
<protein>
    <submittedName>
        <fullName evidence="1">Uncharacterized protein</fullName>
    </submittedName>
</protein>
<sequence length="179" mass="20697">MNSSKTYLDFPDYVKKMDSTHNRWSEDDFDLLSATAEWLANQKDVNKLIQKGIDNAAEWKQHHKDEKVAVQEKVKQRILENKEKNDEKKIKSSLKHLAALDAMFDIPLATTKEELDSIFNGPKATERMKDQIRYRSVVLHEKITMKGSKKELYDKLLAQILLLQHHSSSHDDSSSSISD</sequence>
<dbReference type="AlphaFoldDB" id="A0AAE1E7N5"/>